<sequence length="156" mass="15816">PITTAANQCMCVSITISISIPPPTTTTTTTTAAPTTPPSESNQCSCLPISGPVCGCSSTLTGRDCNCAPVQHAPGGPCSCIASGSSTSAYVAELIRQLTQLQQTGGGQPHRTPCSPQQVSTRGGSVPSANEGTTERLQQAHDTPLPTPATSPQQQP</sequence>
<dbReference type="AlphaFoldDB" id="A0AAN4ZEJ4"/>
<feature type="compositionally biased region" description="Pro residues" evidence="1">
    <location>
        <begin position="145"/>
        <end position="156"/>
    </location>
</feature>
<accession>A0AAN4ZEJ4</accession>
<evidence type="ECO:0000313" key="2">
    <source>
        <dbReference type="EMBL" id="GMR36205.1"/>
    </source>
</evidence>
<comment type="caution">
    <text evidence="2">The sequence shown here is derived from an EMBL/GenBank/DDBJ whole genome shotgun (WGS) entry which is preliminary data.</text>
</comment>
<feature type="non-terminal residue" evidence="2">
    <location>
        <position position="1"/>
    </location>
</feature>
<protein>
    <submittedName>
        <fullName evidence="2">Uncharacterized protein</fullName>
    </submittedName>
</protein>
<dbReference type="Proteomes" id="UP001328107">
    <property type="component" value="Unassembled WGS sequence"/>
</dbReference>
<gene>
    <name evidence="2" type="ORF">PMAYCL1PPCAC_06400</name>
</gene>
<evidence type="ECO:0000256" key="1">
    <source>
        <dbReference type="SAM" id="MobiDB-lite"/>
    </source>
</evidence>
<feature type="compositionally biased region" description="Polar residues" evidence="1">
    <location>
        <begin position="114"/>
        <end position="141"/>
    </location>
</feature>
<name>A0AAN4ZEJ4_9BILA</name>
<feature type="non-terminal residue" evidence="2">
    <location>
        <position position="156"/>
    </location>
</feature>
<dbReference type="EMBL" id="BTRK01000002">
    <property type="protein sequence ID" value="GMR36205.1"/>
    <property type="molecule type" value="Genomic_DNA"/>
</dbReference>
<proteinExistence type="predicted"/>
<organism evidence="2 3">
    <name type="scientific">Pristionchus mayeri</name>
    <dbReference type="NCBI Taxonomy" id="1317129"/>
    <lineage>
        <taxon>Eukaryota</taxon>
        <taxon>Metazoa</taxon>
        <taxon>Ecdysozoa</taxon>
        <taxon>Nematoda</taxon>
        <taxon>Chromadorea</taxon>
        <taxon>Rhabditida</taxon>
        <taxon>Rhabditina</taxon>
        <taxon>Diplogasteromorpha</taxon>
        <taxon>Diplogasteroidea</taxon>
        <taxon>Neodiplogasteridae</taxon>
        <taxon>Pristionchus</taxon>
    </lineage>
</organism>
<keyword evidence="3" id="KW-1185">Reference proteome</keyword>
<evidence type="ECO:0000313" key="3">
    <source>
        <dbReference type="Proteomes" id="UP001328107"/>
    </source>
</evidence>
<reference evidence="3" key="1">
    <citation type="submission" date="2022-10" db="EMBL/GenBank/DDBJ databases">
        <title>Genome assembly of Pristionchus species.</title>
        <authorList>
            <person name="Yoshida K."/>
            <person name="Sommer R.J."/>
        </authorList>
    </citation>
    <scope>NUCLEOTIDE SEQUENCE [LARGE SCALE GENOMIC DNA]</scope>
    <source>
        <strain evidence="3">RS5460</strain>
    </source>
</reference>
<feature type="region of interest" description="Disordered" evidence="1">
    <location>
        <begin position="101"/>
        <end position="156"/>
    </location>
</feature>